<dbReference type="Gene3D" id="1.10.3300.10">
    <property type="entry name" value="Jann2411-like domain"/>
    <property type="match status" value="1"/>
</dbReference>
<dbReference type="Proteomes" id="UP000000552">
    <property type="component" value="Plasmid pMLb"/>
</dbReference>
<dbReference type="InterPro" id="IPR010852">
    <property type="entry name" value="ABATE"/>
</dbReference>
<accession>Q98NW4</accession>
<dbReference type="SUPFAM" id="SSF160904">
    <property type="entry name" value="Jann2411-like"/>
    <property type="match status" value="1"/>
</dbReference>
<proteinExistence type="predicted"/>
<dbReference type="Pfam" id="PF07336">
    <property type="entry name" value="ABATE"/>
    <property type="match status" value="1"/>
</dbReference>
<protein>
    <submittedName>
        <fullName evidence="2">Mll9714 protein</fullName>
    </submittedName>
</protein>
<keyword evidence="2" id="KW-0614">Plasmid</keyword>
<dbReference type="HOGENOM" id="CLU_087298_3_0_5"/>
<sequence>MNTAAWRLRSDVEERLPGPEALLDWFHANDLLSRGERTALQRAWKSDVEAANSLCESAIALRELIYNLLIARIGGQTPRTKDLEAFNNFLTACGAGATLVWRAGDYGWRATKGMASLLTPITLSAAELLTGIRSGKVRQCQDDRGCGWLFVDESRAQNRRWCSMGDCGNRAKAHRHYQRAKGHDLKSN</sequence>
<dbReference type="InterPro" id="IPR021005">
    <property type="entry name" value="Znf_CGNR"/>
</dbReference>
<feature type="domain" description="Zinc finger CGNR" evidence="1">
    <location>
        <begin position="137"/>
        <end position="179"/>
    </location>
</feature>
<evidence type="ECO:0000313" key="3">
    <source>
        <dbReference type="Proteomes" id="UP000000552"/>
    </source>
</evidence>
<gene>
    <name evidence="2" type="ordered locus">mll9714</name>
</gene>
<dbReference type="AlphaFoldDB" id="Q98NW4"/>
<dbReference type="PANTHER" id="PTHR35525">
    <property type="entry name" value="BLL6575 PROTEIN"/>
    <property type="match status" value="1"/>
</dbReference>
<dbReference type="Pfam" id="PF11706">
    <property type="entry name" value="zf-CGNR"/>
    <property type="match status" value="1"/>
</dbReference>
<evidence type="ECO:0000313" key="2">
    <source>
        <dbReference type="EMBL" id="BAB54891.1"/>
    </source>
</evidence>
<dbReference type="eggNOG" id="COG5516">
    <property type="taxonomic scope" value="Bacteria"/>
</dbReference>
<dbReference type="InterPro" id="IPR023286">
    <property type="entry name" value="ABATE_dom_sf"/>
</dbReference>
<dbReference type="EMBL" id="AP003017">
    <property type="protein sequence ID" value="BAB54891.1"/>
    <property type="molecule type" value="Genomic_DNA"/>
</dbReference>
<organism evidence="2 3">
    <name type="scientific">Mesorhizobium japonicum (strain LMG 29417 / CECT 9101 / MAFF 303099)</name>
    <name type="common">Mesorhizobium loti (strain MAFF 303099)</name>
    <dbReference type="NCBI Taxonomy" id="266835"/>
    <lineage>
        <taxon>Bacteria</taxon>
        <taxon>Pseudomonadati</taxon>
        <taxon>Pseudomonadota</taxon>
        <taxon>Alphaproteobacteria</taxon>
        <taxon>Hyphomicrobiales</taxon>
        <taxon>Phyllobacteriaceae</taxon>
        <taxon>Mesorhizobium</taxon>
    </lineage>
</organism>
<dbReference type="PANTHER" id="PTHR35525:SF3">
    <property type="entry name" value="BLL6575 PROTEIN"/>
    <property type="match status" value="1"/>
</dbReference>
<geneLocation type="plasmid" evidence="2 3">
    <name>pMLb</name>
</geneLocation>
<dbReference type="KEGG" id="mlo:mll9714"/>
<reference evidence="2 3" key="1">
    <citation type="journal article" date="2000" name="DNA Res.">
        <title>Complete genome structure of the nitrogen-fixing symbiotic bacterium Mesorhizobium loti.</title>
        <authorList>
            <person name="Kaneko T."/>
            <person name="Nakamura Y."/>
            <person name="Sato S."/>
            <person name="Asamizu E."/>
            <person name="Kato T."/>
            <person name="Sasamoto S."/>
            <person name="Watanabe A."/>
            <person name="Idesawa K."/>
            <person name="Ishikawa A."/>
            <person name="Kawashima K."/>
            <person name="Kimura T."/>
            <person name="Kishida Y."/>
            <person name="Kiyokawa C."/>
            <person name="Kohara M."/>
            <person name="Matsumoto M."/>
            <person name="Matsuno A."/>
            <person name="Mochizuki Y."/>
            <person name="Nakayama S."/>
            <person name="Nakazaki N."/>
            <person name="Shimpo S."/>
            <person name="Sugimoto M."/>
            <person name="Takeuchi C."/>
            <person name="Yamada M."/>
            <person name="Tabata S."/>
        </authorList>
    </citation>
    <scope>NUCLEOTIDE SEQUENCE [LARGE SCALE GENOMIC DNA]</scope>
    <source>
        <strain evidence="3">LMG 29417 / CECT 9101 / MAFF 303099</strain>
        <plasmid evidence="2 3">pMLb</plasmid>
    </source>
</reference>
<name>Q98NW4_RHILO</name>
<evidence type="ECO:0000259" key="1">
    <source>
        <dbReference type="Pfam" id="PF11706"/>
    </source>
</evidence>